<dbReference type="InterPro" id="IPR040976">
    <property type="entry name" value="Pkinase_fungal"/>
</dbReference>
<organism evidence="3 4">
    <name type="scientific">Rhizoctonia solani</name>
    <dbReference type="NCBI Taxonomy" id="456999"/>
    <lineage>
        <taxon>Eukaryota</taxon>
        <taxon>Fungi</taxon>
        <taxon>Dikarya</taxon>
        <taxon>Basidiomycota</taxon>
        <taxon>Agaricomycotina</taxon>
        <taxon>Agaricomycetes</taxon>
        <taxon>Cantharellales</taxon>
        <taxon>Ceratobasidiaceae</taxon>
        <taxon>Rhizoctonia</taxon>
    </lineage>
</organism>
<feature type="compositionally biased region" description="Low complexity" evidence="1">
    <location>
        <begin position="747"/>
        <end position="757"/>
    </location>
</feature>
<dbReference type="PANTHER" id="PTHR38248:SF2">
    <property type="entry name" value="FUNK1 11"/>
    <property type="match status" value="1"/>
</dbReference>
<dbReference type="OrthoDB" id="5569250at2759"/>
<feature type="domain" description="Fungal-type protein kinase" evidence="2">
    <location>
        <begin position="350"/>
        <end position="552"/>
    </location>
</feature>
<evidence type="ECO:0000313" key="3">
    <source>
        <dbReference type="EMBL" id="CAE6452364.1"/>
    </source>
</evidence>
<feature type="compositionally biased region" description="Polar residues" evidence="1">
    <location>
        <begin position="686"/>
        <end position="704"/>
    </location>
</feature>
<comment type="caution">
    <text evidence="3">The sequence shown here is derived from an EMBL/GenBank/DDBJ whole genome shotgun (WGS) entry which is preliminary data.</text>
</comment>
<dbReference type="Pfam" id="PF17667">
    <property type="entry name" value="Pkinase_fungal"/>
    <property type="match status" value="1"/>
</dbReference>
<reference evidence="3" key="1">
    <citation type="submission" date="2021-01" db="EMBL/GenBank/DDBJ databases">
        <authorList>
            <person name="Kaushik A."/>
        </authorList>
    </citation>
    <scope>NUCLEOTIDE SEQUENCE</scope>
    <source>
        <strain evidence="3">AG3-1AP</strain>
    </source>
</reference>
<accession>A0A8H3BC95</accession>
<feature type="compositionally biased region" description="Polar residues" evidence="1">
    <location>
        <begin position="759"/>
        <end position="773"/>
    </location>
</feature>
<sequence length="795" mass="88807">MADPHHPSSPIKRSVPPTDARSATQTEYDIDRSGIVQKIACEDFRKTYLLKSSHKSWIGHEESYVSQIRNVPKAEEIALYTGHAPLLRLLNSMSKNVANNGQKALVFRAGHKCRVNNPFADQHRHPDIVVQWEQSNAFQQIDYSEYELSPKIWTQLAAVGEVKVSAPAESQLAGYLQNHLRFHPELNAALGFSIRATGYALFYHDAAVVHQSDFEWEPGPLYEFIDMLYTRPFQDPSMQIQSSEAPRWATKIGNDVYFSGIPNTPGGPDAQGGPGQRRYTTEAQDQAKNEIFIKDIWRAQGRFFFEGLLLKRAHEDTTMCGLIQPSSYGYVGDTAGKPIRTTRFNPGSDTKEFEALTRFKMRMVTKEIGQPLEGVHSLRKFLCAMYDACAVQRNLYRRCKILHRDISDKNIMFAPNTEAYRERNRSGYAQVKFVNQVLARGGNADPAPACLMIDLGNGADLEIKRGKDALTERTGTPKFIARSVSSGKLLNEDIFSSARVKMPLMEGVLADYHRFMDATEYQADSPGSNTQSEFAHRLFHDAESTFWVIAWTLARSIQAGSEQEKEPHIMFSQFFHTMSKHYPIPGGDDSRHTFTYTTKEEWESVLHPDLAVLAPMLASMFKYIRPEWAYHPELNAEHVHEALMRLLLIEIINIKNGTDIDIHIGGRDSPPPPLGQDLLPRSITGSRTKSLAHSQKSRSVGPHTSNASGAGSGSVGSSKRKHESFSAASETSDSSKRTRANTSDGPAARTRLRTALAQPQEQESNLVWSSGPCTLQEPRSHGEVNVDPPSSGSSE</sequence>
<evidence type="ECO:0000256" key="1">
    <source>
        <dbReference type="SAM" id="MobiDB-lite"/>
    </source>
</evidence>
<feature type="region of interest" description="Disordered" evidence="1">
    <location>
        <begin position="686"/>
        <end position="795"/>
    </location>
</feature>
<feature type="region of interest" description="Disordered" evidence="1">
    <location>
        <begin position="1"/>
        <end position="25"/>
    </location>
</feature>
<dbReference type="Proteomes" id="UP000663831">
    <property type="component" value="Unassembled WGS sequence"/>
</dbReference>
<protein>
    <recommendedName>
        <fullName evidence="2">Fungal-type protein kinase domain-containing protein</fullName>
    </recommendedName>
</protein>
<proteinExistence type="predicted"/>
<name>A0A8H3BC95_9AGAM</name>
<gene>
    <name evidence="3" type="ORF">RDB_LOCUS68098</name>
</gene>
<dbReference type="AlphaFoldDB" id="A0A8H3BC95"/>
<evidence type="ECO:0000259" key="2">
    <source>
        <dbReference type="Pfam" id="PF17667"/>
    </source>
</evidence>
<dbReference type="PANTHER" id="PTHR38248">
    <property type="entry name" value="FUNK1 6"/>
    <property type="match status" value="1"/>
</dbReference>
<dbReference type="EMBL" id="CAJMWV010002038">
    <property type="protein sequence ID" value="CAE6452364.1"/>
    <property type="molecule type" value="Genomic_DNA"/>
</dbReference>
<evidence type="ECO:0000313" key="4">
    <source>
        <dbReference type="Proteomes" id="UP000663831"/>
    </source>
</evidence>